<organism evidence="2 3">
    <name type="scientific">Cupriavidus neocaledonicus</name>
    <dbReference type="NCBI Taxonomy" id="1040979"/>
    <lineage>
        <taxon>Bacteria</taxon>
        <taxon>Pseudomonadati</taxon>
        <taxon>Pseudomonadota</taxon>
        <taxon>Betaproteobacteria</taxon>
        <taxon>Burkholderiales</taxon>
        <taxon>Burkholderiaceae</taxon>
        <taxon>Cupriavidus</taxon>
    </lineage>
</organism>
<protein>
    <submittedName>
        <fullName evidence="2">Uncharacterized protein</fullName>
    </submittedName>
</protein>
<accession>A0A375HQA0</accession>
<dbReference type="EMBL" id="OFTC01000036">
    <property type="protein sequence ID" value="SOZ38802.1"/>
    <property type="molecule type" value="Genomic_DNA"/>
</dbReference>
<evidence type="ECO:0000313" key="4">
    <source>
        <dbReference type="Proteomes" id="UP000256710"/>
    </source>
</evidence>
<evidence type="ECO:0000313" key="3">
    <source>
        <dbReference type="Proteomes" id="UP000255168"/>
    </source>
</evidence>
<proteinExistence type="predicted"/>
<keyword evidence="4" id="KW-1185">Reference proteome</keyword>
<gene>
    <name evidence="1" type="ORF">CBM2605_B130099</name>
    <name evidence="2" type="ORF">CBM2607_MP20205</name>
</gene>
<name>A0A375HQA0_9BURK</name>
<reference evidence="3 4" key="1">
    <citation type="submission" date="2018-01" db="EMBL/GenBank/DDBJ databases">
        <authorList>
            <person name="Clerissi C."/>
        </authorList>
    </citation>
    <scope>NUCLEOTIDE SEQUENCE [LARGE SCALE GENOMIC DNA]</scope>
    <source>
        <strain evidence="1">Cupriavidus taiwanensis STM 6082</strain>
        <strain evidence="2">Cupriavidus taiwanensis STM 6160</strain>
        <plasmid evidence="2">II</plasmid>
        <plasmid evidence="3">ii</plasmid>
    </source>
</reference>
<geneLocation type="plasmid" evidence="2">
    <name>II</name>
</geneLocation>
<dbReference type="Proteomes" id="UP000255168">
    <property type="component" value="Plasmid II"/>
</dbReference>
<dbReference type="Proteomes" id="UP000256710">
    <property type="component" value="Unassembled WGS sequence"/>
</dbReference>
<evidence type="ECO:0000313" key="2">
    <source>
        <dbReference type="EMBL" id="SPD59553.1"/>
    </source>
</evidence>
<evidence type="ECO:0000313" key="1">
    <source>
        <dbReference type="EMBL" id="SOZ38802.1"/>
    </source>
</evidence>
<dbReference type="AlphaFoldDB" id="A0A375HQA0"/>
<sequence length="63" mass="6908">MIRIHPGRARAAAVGMPAVIAVTSRASGRARPALPQSLNLFWRAHGGCVRHRQDPARRRSRAD</sequence>
<dbReference type="EMBL" id="LT984807">
    <property type="protein sequence ID" value="SPD59553.1"/>
    <property type="molecule type" value="Genomic_DNA"/>
</dbReference>
<keyword evidence="2" id="KW-0614">Plasmid</keyword>
<geneLocation type="plasmid" evidence="3">
    <name>ii</name>
</geneLocation>